<dbReference type="Proteomes" id="UP001623558">
    <property type="component" value="Unassembled WGS sequence"/>
</dbReference>
<dbReference type="InterPro" id="IPR036477">
    <property type="entry name" value="Formyl_transf_N_sf"/>
</dbReference>
<evidence type="ECO:0000259" key="1">
    <source>
        <dbReference type="Pfam" id="PF00551"/>
    </source>
</evidence>
<comment type="caution">
    <text evidence="2">The sequence shown here is derived from an EMBL/GenBank/DDBJ whole genome shotgun (WGS) entry which is preliminary data.</text>
</comment>
<reference evidence="2 3" key="1">
    <citation type="submission" date="2024-07" db="EMBL/GenBank/DDBJ databases">
        <authorList>
            <person name="Pitt A."/>
            <person name="Hahn M.W."/>
        </authorList>
    </citation>
    <scope>NUCLEOTIDE SEQUENCE [LARGE SCALE GENOMIC DNA]</scope>
    <source>
        <strain evidence="2 3">1-SAACH-A3</strain>
    </source>
</reference>
<dbReference type="EMBL" id="JBEWZH010000004">
    <property type="protein sequence ID" value="MFL0162053.1"/>
    <property type="molecule type" value="Genomic_DNA"/>
</dbReference>
<evidence type="ECO:0000313" key="2">
    <source>
        <dbReference type="EMBL" id="MFL0162053.1"/>
    </source>
</evidence>
<dbReference type="RefSeq" id="WP_406750750.1">
    <property type="nucleotide sequence ID" value="NZ_JBEWZH010000004.1"/>
</dbReference>
<evidence type="ECO:0000313" key="3">
    <source>
        <dbReference type="Proteomes" id="UP001623558"/>
    </source>
</evidence>
<dbReference type="InterPro" id="IPR002376">
    <property type="entry name" value="Formyl_transf_N"/>
</dbReference>
<dbReference type="Gene3D" id="3.40.50.12230">
    <property type="match status" value="1"/>
</dbReference>
<feature type="domain" description="Formyl transferase N-terminal" evidence="1">
    <location>
        <begin position="63"/>
        <end position="132"/>
    </location>
</feature>
<dbReference type="SUPFAM" id="SSF53328">
    <property type="entry name" value="Formyltransferase"/>
    <property type="match status" value="1"/>
</dbReference>
<organism evidence="2 3">
    <name type="scientific">Aquirufa salirivi</name>
    <dbReference type="NCBI Taxonomy" id="3104729"/>
    <lineage>
        <taxon>Bacteria</taxon>
        <taxon>Pseudomonadati</taxon>
        <taxon>Bacteroidota</taxon>
        <taxon>Cytophagia</taxon>
        <taxon>Cytophagales</taxon>
        <taxon>Flectobacillaceae</taxon>
        <taxon>Aquirufa</taxon>
    </lineage>
</organism>
<accession>A0ABW8RTJ5</accession>
<keyword evidence="3" id="KW-1185">Reference proteome</keyword>
<name>A0ABW8RTJ5_9BACT</name>
<sequence length="210" mass="24216">MKIQILVDNPNSWIIPYAERLLDTCKSNGFNAILLFNHDEVEEGDILCLLSCEKKFSKLNLNKHNLVVHESYLPLGKGWSPVSWQILEGKNEIPITLFEATDEIDTGDIYLQETIKLEGHELIDEIRQAQGEATISIILNFLTDFGNIIGKVQTGESTFYKRRKSKDSRLDINESIKSQFNLLRTVDNERYPAFFELNGHFYKISIEKMM</sequence>
<protein>
    <submittedName>
        <fullName evidence="2">Formyltransferase family protein</fullName>
    </submittedName>
</protein>
<dbReference type="Pfam" id="PF00551">
    <property type="entry name" value="Formyl_trans_N"/>
    <property type="match status" value="1"/>
</dbReference>
<proteinExistence type="predicted"/>
<gene>
    <name evidence="2" type="ORF">U0R11_06585</name>
</gene>